<gene>
    <name evidence="2" type="ORF">ADIWIN_3623</name>
</gene>
<dbReference type="InterPro" id="IPR010499">
    <property type="entry name" value="AraC_E-bd"/>
</dbReference>
<dbReference type="PANTHER" id="PTHR40055:SF1">
    <property type="entry name" value="TRANSCRIPTIONAL REGULATOR YGIV-RELATED"/>
    <property type="match status" value="1"/>
</dbReference>
<sequence>MNPKIKESSEIKVIGLSAKIKRHEQHKIVALWKQFMPRKHELETLASEELIAIQVFSLQKNGEPKEEFEIWACAEVTDFKTMPQNLKSFTIPSGKYAVFLHKGTNARLTYENIMSKWLENSGYLIDDRPHFQVMGETYENGSPDSEEDFYVPIRLIKN</sequence>
<dbReference type="SUPFAM" id="SSF55136">
    <property type="entry name" value="Probable bacterial effector-binding domain"/>
    <property type="match status" value="1"/>
</dbReference>
<dbReference type="InterPro" id="IPR050908">
    <property type="entry name" value="SmbC-like"/>
</dbReference>
<protein>
    <submittedName>
        <fullName evidence="2">Putative transcription regulator, MerR family</fullName>
    </submittedName>
</protein>
<evidence type="ECO:0000313" key="3">
    <source>
        <dbReference type="Proteomes" id="UP000014962"/>
    </source>
</evidence>
<dbReference type="STRING" id="641526.ADIWIN_3623"/>
<evidence type="ECO:0000259" key="1">
    <source>
        <dbReference type="SMART" id="SM00871"/>
    </source>
</evidence>
<proteinExistence type="predicted"/>
<dbReference type="EMBL" id="ATMR01000199">
    <property type="protein sequence ID" value="EPR70267.1"/>
    <property type="molecule type" value="Genomic_DNA"/>
</dbReference>
<dbReference type="PANTHER" id="PTHR40055">
    <property type="entry name" value="TRANSCRIPTIONAL REGULATOR YGIV-RELATED"/>
    <property type="match status" value="1"/>
</dbReference>
<dbReference type="SMART" id="SM00871">
    <property type="entry name" value="AraC_E_bind"/>
    <property type="match status" value="1"/>
</dbReference>
<accession>S7VLD1</accession>
<reference evidence="2 3" key="1">
    <citation type="journal article" date="2013" name="Genome Announc.">
        <title>Draft Genome Sequence of Winogradskyella psychrotolerans RS-3T, Isolated from the Marine Transect of Kongsfjorden, Ny-Alesund, Svalbard, Arctic Ocean.</title>
        <authorList>
            <person name="Kumar Pinnaka A."/>
            <person name="Ara S."/>
            <person name="Singh A."/>
            <person name="Shivaji S."/>
        </authorList>
    </citation>
    <scope>NUCLEOTIDE SEQUENCE [LARGE SCALE GENOMIC DNA]</scope>
    <source>
        <strain evidence="2 3">RS-3</strain>
    </source>
</reference>
<feature type="domain" description="AraC effector-binding" evidence="1">
    <location>
        <begin position="1"/>
        <end position="154"/>
    </location>
</feature>
<dbReference type="InterPro" id="IPR011256">
    <property type="entry name" value="Reg_factor_effector_dom_sf"/>
</dbReference>
<comment type="caution">
    <text evidence="2">The sequence shown here is derived from an EMBL/GenBank/DDBJ whole genome shotgun (WGS) entry which is preliminary data.</text>
</comment>
<evidence type="ECO:0000313" key="2">
    <source>
        <dbReference type="EMBL" id="EPR70267.1"/>
    </source>
</evidence>
<name>S7VLD1_9FLAO</name>
<organism evidence="2 3">
    <name type="scientific">Winogradskyella psychrotolerans RS-3</name>
    <dbReference type="NCBI Taxonomy" id="641526"/>
    <lineage>
        <taxon>Bacteria</taxon>
        <taxon>Pseudomonadati</taxon>
        <taxon>Bacteroidota</taxon>
        <taxon>Flavobacteriia</taxon>
        <taxon>Flavobacteriales</taxon>
        <taxon>Flavobacteriaceae</taxon>
        <taxon>Winogradskyella</taxon>
    </lineage>
</organism>
<dbReference type="Gene3D" id="3.20.80.10">
    <property type="entry name" value="Regulatory factor, effector binding domain"/>
    <property type="match status" value="1"/>
</dbReference>
<dbReference type="InterPro" id="IPR029441">
    <property type="entry name" value="Cass2"/>
</dbReference>
<keyword evidence="3" id="KW-1185">Reference proteome</keyword>
<dbReference type="eggNOG" id="COG3708">
    <property type="taxonomic scope" value="Bacteria"/>
</dbReference>
<dbReference type="OrthoDB" id="8560232at2"/>
<dbReference type="AlphaFoldDB" id="S7VLD1"/>
<dbReference type="Pfam" id="PF14526">
    <property type="entry name" value="Cass2"/>
    <property type="match status" value="1"/>
</dbReference>
<dbReference type="Proteomes" id="UP000014962">
    <property type="component" value="Unassembled WGS sequence"/>
</dbReference>
<dbReference type="RefSeq" id="WP_020897136.1">
    <property type="nucleotide sequence ID" value="NZ_ATMR01000199.1"/>
</dbReference>